<dbReference type="EMBL" id="JACHEN010000008">
    <property type="protein sequence ID" value="MBB6215561.1"/>
    <property type="molecule type" value="Genomic_DNA"/>
</dbReference>
<evidence type="ECO:0000313" key="1">
    <source>
        <dbReference type="EMBL" id="MBB6215561.1"/>
    </source>
</evidence>
<dbReference type="RefSeq" id="WP_184309953.1">
    <property type="nucleotide sequence ID" value="NZ_JACHEN010000008.1"/>
</dbReference>
<dbReference type="Proteomes" id="UP000579281">
    <property type="component" value="Unassembled WGS sequence"/>
</dbReference>
<dbReference type="InterPro" id="IPR005358">
    <property type="entry name" value="Puta_zinc/iron-chelating_dom"/>
</dbReference>
<sequence length="246" mass="29452">MNKLTMKNIERSINTAINSGHFENLQRIYRTIPQGRCQGCTKCCMESVQTHYIEFLNVFQYLQSNRALYEVLFPKLIRAYFLELVEKSPCPFLNEEGMCMIYHYRPLVCRLFGHWTEEEYEASYRTIYNENLQNARLFRNKYGLEVPKQVVEYKIQYCQDFEVNKRIQRSQRQSMVDNIFTMESAYFMRGLITEDDLGTGLISWFIYMIFDREEASALRIQIMREYLEDGISETLEEVVRKTRVVI</sequence>
<protein>
    <submittedName>
        <fullName evidence="1">Fe-S-cluster containining protein</fullName>
    </submittedName>
</protein>
<dbReference type="AlphaFoldDB" id="A0A841KQE5"/>
<accession>A0A841KQE5</accession>
<keyword evidence="2" id="KW-1185">Reference proteome</keyword>
<comment type="caution">
    <text evidence="1">The sequence shown here is derived from an EMBL/GenBank/DDBJ whole genome shotgun (WGS) entry which is preliminary data.</text>
</comment>
<organism evidence="1 2">
    <name type="scientific">Anaerosolibacter carboniphilus</name>
    <dbReference type="NCBI Taxonomy" id="1417629"/>
    <lineage>
        <taxon>Bacteria</taxon>
        <taxon>Bacillati</taxon>
        <taxon>Bacillota</taxon>
        <taxon>Clostridia</taxon>
        <taxon>Peptostreptococcales</taxon>
        <taxon>Thermotaleaceae</taxon>
        <taxon>Anaerosolibacter</taxon>
    </lineage>
</organism>
<dbReference type="Pfam" id="PF03692">
    <property type="entry name" value="CxxCxxCC"/>
    <property type="match status" value="1"/>
</dbReference>
<gene>
    <name evidence="1" type="ORF">HNQ80_001650</name>
</gene>
<proteinExistence type="predicted"/>
<name>A0A841KQE5_9FIRM</name>
<reference evidence="1 2" key="1">
    <citation type="submission" date="2020-08" db="EMBL/GenBank/DDBJ databases">
        <title>Genomic Encyclopedia of Type Strains, Phase IV (KMG-IV): sequencing the most valuable type-strain genomes for metagenomic binning, comparative biology and taxonomic classification.</title>
        <authorList>
            <person name="Goeker M."/>
        </authorList>
    </citation>
    <scope>NUCLEOTIDE SEQUENCE [LARGE SCALE GENOMIC DNA]</scope>
    <source>
        <strain evidence="1 2">DSM 103526</strain>
    </source>
</reference>
<evidence type="ECO:0000313" key="2">
    <source>
        <dbReference type="Proteomes" id="UP000579281"/>
    </source>
</evidence>